<evidence type="ECO:0000259" key="3">
    <source>
        <dbReference type="PROSITE" id="PS50404"/>
    </source>
</evidence>
<feature type="domain" description="GST C-terminal" evidence="4">
    <location>
        <begin position="94"/>
        <end position="223"/>
    </location>
</feature>
<comment type="similarity">
    <text evidence="1 2">Belongs to the GST superfamily.</text>
</comment>
<evidence type="ECO:0000256" key="1">
    <source>
        <dbReference type="ARBA" id="ARBA00007409"/>
    </source>
</evidence>
<evidence type="ECO:0000259" key="4">
    <source>
        <dbReference type="PROSITE" id="PS50405"/>
    </source>
</evidence>
<comment type="caution">
    <text evidence="5">The sequence shown here is derived from an EMBL/GenBank/DDBJ whole genome shotgun (WGS) entry which is preliminary data.</text>
</comment>
<evidence type="ECO:0000256" key="2">
    <source>
        <dbReference type="RuleBase" id="RU003494"/>
    </source>
</evidence>
<dbReference type="InterPro" id="IPR036249">
    <property type="entry name" value="Thioredoxin-like_sf"/>
</dbReference>
<evidence type="ECO:0000313" key="5">
    <source>
        <dbReference type="EMBL" id="KAK4034678.1"/>
    </source>
</evidence>
<dbReference type="InterPro" id="IPR040079">
    <property type="entry name" value="Glutathione_S-Trfase"/>
</dbReference>
<name>A0AAN6SPD0_9PEZI</name>
<dbReference type="SUPFAM" id="SSF47616">
    <property type="entry name" value="GST C-terminal domain-like"/>
    <property type="match status" value="1"/>
</dbReference>
<dbReference type="AlphaFoldDB" id="A0AAN6SPD0"/>
<dbReference type="InterPro" id="IPR036282">
    <property type="entry name" value="Glutathione-S-Trfase_C_sf"/>
</dbReference>
<dbReference type="PROSITE" id="PS50405">
    <property type="entry name" value="GST_CTER"/>
    <property type="match status" value="1"/>
</dbReference>
<dbReference type="Pfam" id="PF02798">
    <property type="entry name" value="GST_N"/>
    <property type="match status" value="1"/>
</dbReference>
<dbReference type="InterPro" id="IPR050802">
    <property type="entry name" value="EF-GSTs"/>
</dbReference>
<dbReference type="InterPro" id="IPR004046">
    <property type="entry name" value="GST_C"/>
</dbReference>
<dbReference type="SFLD" id="SFLDG00358">
    <property type="entry name" value="Main_(cytGST)"/>
    <property type="match status" value="1"/>
</dbReference>
<dbReference type="SFLD" id="SFLDS00019">
    <property type="entry name" value="Glutathione_Transferase_(cytos"/>
    <property type="match status" value="1"/>
</dbReference>
<accession>A0AAN6SPD0</accession>
<dbReference type="GO" id="GO:0005737">
    <property type="term" value="C:cytoplasm"/>
    <property type="evidence" value="ECO:0007669"/>
    <property type="project" value="TreeGrafter"/>
</dbReference>
<keyword evidence="6" id="KW-1185">Reference proteome</keyword>
<sequence length="224" mass="24585">MAPFGRFYSYPNNYRVQRCEVIAAMNGLTVELVPGFQAGVTNQSPEYLAKFPLGKIPGFESGDGSFHLAEGQAIARYVAESGPKADQLLGAAGDAKTRALIDMWSCFAEQELAANLTPPGLMSVKILPYDEARYNMHIAAFERALGRVEAELKDGRKFLVGGQLTLADIMIVGVLQASTKYIMDKEMRKQVPGVEAYLKNIMEVPEMKEAFGSLELIEARAKLE</sequence>
<dbReference type="Proteomes" id="UP001303115">
    <property type="component" value="Unassembled WGS sequence"/>
</dbReference>
<dbReference type="GO" id="GO:0006414">
    <property type="term" value="P:translational elongation"/>
    <property type="evidence" value="ECO:0007669"/>
    <property type="project" value="TreeGrafter"/>
</dbReference>
<dbReference type="Pfam" id="PF00043">
    <property type="entry name" value="GST_C"/>
    <property type="match status" value="1"/>
</dbReference>
<feature type="domain" description="GST N-terminal" evidence="3">
    <location>
        <begin position="3"/>
        <end position="86"/>
    </location>
</feature>
<dbReference type="GO" id="GO:0005634">
    <property type="term" value="C:nucleus"/>
    <property type="evidence" value="ECO:0007669"/>
    <property type="project" value="TreeGrafter"/>
</dbReference>
<dbReference type="InterPro" id="IPR004045">
    <property type="entry name" value="Glutathione_S-Trfase_N"/>
</dbReference>
<reference evidence="6" key="1">
    <citation type="journal article" date="2023" name="Mol. Phylogenet. Evol.">
        <title>Genome-scale phylogeny and comparative genomics of the fungal order Sordariales.</title>
        <authorList>
            <person name="Hensen N."/>
            <person name="Bonometti L."/>
            <person name="Westerberg I."/>
            <person name="Brannstrom I.O."/>
            <person name="Guillou S."/>
            <person name="Cros-Aarteil S."/>
            <person name="Calhoun S."/>
            <person name="Haridas S."/>
            <person name="Kuo A."/>
            <person name="Mondo S."/>
            <person name="Pangilinan J."/>
            <person name="Riley R."/>
            <person name="LaButti K."/>
            <person name="Andreopoulos B."/>
            <person name="Lipzen A."/>
            <person name="Chen C."/>
            <person name="Yan M."/>
            <person name="Daum C."/>
            <person name="Ng V."/>
            <person name="Clum A."/>
            <person name="Steindorff A."/>
            <person name="Ohm R.A."/>
            <person name="Martin F."/>
            <person name="Silar P."/>
            <person name="Natvig D.O."/>
            <person name="Lalanne C."/>
            <person name="Gautier V."/>
            <person name="Ament-Velasquez S.L."/>
            <person name="Kruys A."/>
            <person name="Hutchinson M.I."/>
            <person name="Powell A.J."/>
            <person name="Barry K."/>
            <person name="Miller A.N."/>
            <person name="Grigoriev I.V."/>
            <person name="Debuchy R."/>
            <person name="Gladieux P."/>
            <person name="Hiltunen Thoren M."/>
            <person name="Johannesson H."/>
        </authorList>
    </citation>
    <scope>NUCLEOTIDE SEQUENCE [LARGE SCALE GENOMIC DNA]</scope>
    <source>
        <strain evidence="6">CBS 284.82</strain>
    </source>
</reference>
<dbReference type="Gene3D" id="1.20.1050.10">
    <property type="match status" value="1"/>
</dbReference>
<dbReference type="SUPFAM" id="SSF52833">
    <property type="entry name" value="Thioredoxin-like"/>
    <property type="match status" value="1"/>
</dbReference>
<dbReference type="EMBL" id="MU854469">
    <property type="protein sequence ID" value="KAK4034678.1"/>
    <property type="molecule type" value="Genomic_DNA"/>
</dbReference>
<dbReference type="PANTHER" id="PTHR43986:SF10">
    <property type="entry name" value="ELONGATION FACTOR EEF-1B GAMMA SUBUNIT, PUTATIVE (AFU_ORTHOLOGUE AFUA_1G17120)-RELATED"/>
    <property type="match status" value="1"/>
</dbReference>
<protein>
    <submittedName>
        <fullName evidence="5">Glutathione S-transferase</fullName>
    </submittedName>
</protein>
<proteinExistence type="inferred from homology"/>
<dbReference type="FunFam" id="3.40.30.10:FF:000142">
    <property type="entry name" value="Elongation factor 1 gamma"/>
    <property type="match status" value="1"/>
</dbReference>
<dbReference type="PANTHER" id="PTHR43986">
    <property type="entry name" value="ELONGATION FACTOR 1-GAMMA"/>
    <property type="match status" value="1"/>
</dbReference>
<evidence type="ECO:0000313" key="6">
    <source>
        <dbReference type="Proteomes" id="UP001303115"/>
    </source>
</evidence>
<dbReference type="Gene3D" id="3.40.30.10">
    <property type="entry name" value="Glutaredoxin"/>
    <property type="match status" value="1"/>
</dbReference>
<dbReference type="InterPro" id="IPR010987">
    <property type="entry name" value="Glutathione-S-Trfase_C-like"/>
</dbReference>
<dbReference type="CDD" id="cd03044">
    <property type="entry name" value="GST_N_EF1Bgamma"/>
    <property type="match status" value="1"/>
</dbReference>
<dbReference type="PROSITE" id="PS50404">
    <property type="entry name" value="GST_NTER"/>
    <property type="match status" value="1"/>
</dbReference>
<organism evidence="5 6">
    <name type="scientific">Parachaetomium inaequale</name>
    <dbReference type="NCBI Taxonomy" id="2588326"/>
    <lineage>
        <taxon>Eukaryota</taxon>
        <taxon>Fungi</taxon>
        <taxon>Dikarya</taxon>
        <taxon>Ascomycota</taxon>
        <taxon>Pezizomycotina</taxon>
        <taxon>Sordariomycetes</taxon>
        <taxon>Sordariomycetidae</taxon>
        <taxon>Sordariales</taxon>
        <taxon>Chaetomiaceae</taxon>
        <taxon>Parachaetomium</taxon>
    </lineage>
</organism>
<gene>
    <name evidence="5" type="ORF">C8A01DRAFT_18555</name>
</gene>